<organism evidence="2">
    <name type="scientific">marine sediment metagenome</name>
    <dbReference type="NCBI Taxonomy" id="412755"/>
    <lineage>
        <taxon>unclassified sequences</taxon>
        <taxon>metagenomes</taxon>
        <taxon>ecological metagenomes</taxon>
    </lineage>
</organism>
<accession>X1VIC2</accession>
<gene>
    <name evidence="2" type="ORF">S12H4_58278</name>
</gene>
<reference evidence="2" key="1">
    <citation type="journal article" date="2014" name="Front. Microbiol.">
        <title>High frequency of phylogenetically diverse reductive dehalogenase-homologous genes in deep subseafloor sedimentary metagenomes.</title>
        <authorList>
            <person name="Kawai M."/>
            <person name="Futagami T."/>
            <person name="Toyoda A."/>
            <person name="Takaki Y."/>
            <person name="Nishi S."/>
            <person name="Hori S."/>
            <person name="Arai W."/>
            <person name="Tsubouchi T."/>
            <person name="Morono Y."/>
            <person name="Uchiyama I."/>
            <person name="Ito T."/>
            <person name="Fujiyama A."/>
            <person name="Inagaki F."/>
            <person name="Takami H."/>
        </authorList>
    </citation>
    <scope>NUCLEOTIDE SEQUENCE</scope>
    <source>
        <strain evidence="2">Expedition CK06-06</strain>
    </source>
</reference>
<dbReference type="SUPFAM" id="SSF53756">
    <property type="entry name" value="UDP-Glycosyltransferase/glycogen phosphorylase"/>
    <property type="match status" value="1"/>
</dbReference>
<dbReference type="InterPro" id="IPR028098">
    <property type="entry name" value="Glyco_trans_4-like_N"/>
</dbReference>
<dbReference type="EMBL" id="BARW01037823">
    <property type="protein sequence ID" value="GAJ18382.1"/>
    <property type="molecule type" value="Genomic_DNA"/>
</dbReference>
<feature type="non-terminal residue" evidence="2">
    <location>
        <position position="166"/>
    </location>
</feature>
<dbReference type="Gene3D" id="3.40.50.2000">
    <property type="entry name" value="Glycogen Phosphorylase B"/>
    <property type="match status" value="1"/>
</dbReference>
<dbReference type="Pfam" id="PF13439">
    <property type="entry name" value="Glyco_transf_4"/>
    <property type="match status" value="1"/>
</dbReference>
<proteinExistence type="predicted"/>
<dbReference type="AlphaFoldDB" id="X1VIC2"/>
<feature type="domain" description="Glycosyltransferase subfamily 4-like N-terminal" evidence="1">
    <location>
        <begin position="14"/>
        <end position="162"/>
    </location>
</feature>
<name>X1VIC2_9ZZZZ</name>
<comment type="caution">
    <text evidence="2">The sequence shown here is derived from an EMBL/GenBank/DDBJ whole genome shotgun (WGS) entry which is preliminary data.</text>
</comment>
<evidence type="ECO:0000259" key="1">
    <source>
        <dbReference type="Pfam" id="PF13439"/>
    </source>
</evidence>
<protein>
    <recommendedName>
        <fullName evidence="1">Glycosyltransferase subfamily 4-like N-terminal domain-containing protein</fullName>
    </recommendedName>
</protein>
<sequence>MSLFQVDAGKEWRGGQRQSFFLAKELKRKDYPFQFVVQPESPLHRKAYEARLPVFPLKIKSEFDIPAILRLSKAMRRKKCHLVHFHDAHSTAVGAVAASLAKVPLRLISRRVDFPLNKNYFSRFKYTKNVDAIIPVSEGVKKVLVEGGIDPKIIKVIPDGIDYTVF</sequence>
<evidence type="ECO:0000313" key="2">
    <source>
        <dbReference type="EMBL" id="GAJ18382.1"/>
    </source>
</evidence>